<dbReference type="InterPro" id="IPR013601">
    <property type="entry name" value="FAE1_typ3_polyketide_synth"/>
</dbReference>
<evidence type="ECO:0000259" key="8">
    <source>
        <dbReference type="Pfam" id="PF08392"/>
    </source>
</evidence>
<proteinExistence type="inferred from homology"/>
<keyword evidence="4 6" id="KW-0012">Acyltransferase</keyword>
<dbReference type="AlphaFoldDB" id="A0AAD8KFB4"/>
<dbReference type="InterPro" id="IPR013747">
    <property type="entry name" value="ACP_syn_III_C"/>
</dbReference>
<dbReference type="SUPFAM" id="SSF53901">
    <property type="entry name" value="Thiolase-like"/>
    <property type="match status" value="2"/>
</dbReference>
<name>A0AAD8KFB4_TARER</name>
<evidence type="ECO:0000313" key="11">
    <source>
        <dbReference type="Proteomes" id="UP001229421"/>
    </source>
</evidence>
<feature type="domain" description="FAE" evidence="8">
    <location>
        <begin position="45"/>
        <end position="332"/>
    </location>
</feature>
<evidence type="ECO:0000256" key="5">
    <source>
        <dbReference type="ARBA" id="ARBA00047375"/>
    </source>
</evidence>
<dbReference type="InterPro" id="IPR012392">
    <property type="entry name" value="3-ktacl-CoA_syn"/>
</dbReference>
<dbReference type="Pfam" id="PF08541">
    <property type="entry name" value="ACP_syn_III_C"/>
    <property type="match status" value="1"/>
</dbReference>
<sequence length="468" mass="52954">MFILNLNFKDLPKFLTHPTLKSNTGVMYLVLLVCLFLLLCFAMSRKSSCKVYLIDFVCYKPPASQKSSKEFIVKQATQHGYFKQELLDFMKNFLERCGVGDSAYLAEPYLEQTYKPLMKDARREVEMAIFGSLDMLLKKTGVKTDSIGILIVNCCVYNTAPCLSSMIVNRYKFREDIITYNLTGMGCSAGLRATGLAKQLLQVHHNSYALIVSTEGITENYYRGKDRSKILCNCLFRVGGAAILLSNRISDHNNSKYEFLHVIHSNTSRSDRFYNSIVREEDDAGFLGININRDLLAAAIATIRPNIITVGHLILPITEKVSYQINYIIRKLIPSLNLQQYIPNFNSTVDHFLPHVGGKPVLDDLQQTLSLSDEVMEASRTTLYRFGNTSSSSIWYELAYVEAKGRVKEGDMVWQIAFGSGFKCSSVIWRAMKTVDLGDESNPWTDEIAEFPVYVNCEPVPYEFAPSK</sequence>
<dbReference type="PIRSF" id="PIRSF036417">
    <property type="entry name" value="3-ktacl-CoA_syn"/>
    <property type="match status" value="1"/>
</dbReference>
<evidence type="ECO:0000256" key="3">
    <source>
        <dbReference type="ARBA" id="ARBA00022679"/>
    </source>
</evidence>
<evidence type="ECO:0000256" key="1">
    <source>
        <dbReference type="ARBA" id="ARBA00005194"/>
    </source>
</evidence>
<reference evidence="10" key="1">
    <citation type="journal article" date="2023" name="bioRxiv">
        <title>Improved chromosome-level genome assembly for marigold (Tagetes erecta).</title>
        <authorList>
            <person name="Jiang F."/>
            <person name="Yuan L."/>
            <person name="Wang S."/>
            <person name="Wang H."/>
            <person name="Xu D."/>
            <person name="Wang A."/>
            <person name="Fan W."/>
        </authorList>
    </citation>
    <scope>NUCLEOTIDE SEQUENCE</scope>
    <source>
        <strain evidence="10">WSJ</strain>
        <tissue evidence="10">Leaf</tissue>
    </source>
</reference>
<dbReference type="EMBL" id="JAUHHV010000006">
    <property type="protein sequence ID" value="KAK1420533.1"/>
    <property type="molecule type" value="Genomic_DNA"/>
</dbReference>
<keyword evidence="7" id="KW-0812">Transmembrane</keyword>
<evidence type="ECO:0000256" key="2">
    <source>
        <dbReference type="ARBA" id="ARBA00005531"/>
    </source>
</evidence>
<evidence type="ECO:0000313" key="10">
    <source>
        <dbReference type="EMBL" id="KAK1420533.1"/>
    </source>
</evidence>
<dbReference type="Gene3D" id="3.40.47.10">
    <property type="match status" value="1"/>
</dbReference>
<dbReference type="Proteomes" id="UP001229421">
    <property type="component" value="Unassembled WGS sequence"/>
</dbReference>
<evidence type="ECO:0000256" key="6">
    <source>
        <dbReference type="PIRNR" id="PIRNR036417"/>
    </source>
</evidence>
<keyword evidence="3 6" id="KW-0808">Transferase</keyword>
<dbReference type="Pfam" id="PF08392">
    <property type="entry name" value="FAE1_CUT1_RppA"/>
    <property type="match status" value="1"/>
</dbReference>
<comment type="caution">
    <text evidence="10">The sequence shown here is derived from an EMBL/GenBank/DDBJ whole genome shotgun (WGS) entry which is preliminary data.</text>
</comment>
<evidence type="ECO:0000256" key="4">
    <source>
        <dbReference type="ARBA" id="ARBA00023315"/>
    </source>
</evidence>
<dbReference type="EC" id="2.3.1.-" evidence="6"/>
<feature type="domain" description="Beta-ketoacyl-[acyl-carrier-protein] synthase III C-terminal" evidence="9">
    <location>
        <begin position="347"/>
        <end position="430"/>
    </location>
</feature>
<keyword evidence="11" id="KW-1185">Reference proteome</keyword>
<dbReference type="GO" id="GO:0006633">
    <property type="term" value="P:fatty acid biosynthetic process"/>
    <property type="evidence" value="ECO:0007669"/>
    <property type="project" value="InterPro"/>
</dbReference>
<gene>
    <name evidence="10" type="ORF">QVD17_22208</name>
</gene>
<dbReference type="CDD" id="cd00831">
    <property type="entry name" value="CHS_like"/>
    <property type="match status" value="1"/>
</dbReference>
<comment type="catalytic activity">
    <reaction evidence="5">
        <text>a very-long-chain acyl-CoA + malonyl-CoA + H(+) = a very-long-chain 3-oxoacyl-CoA + CO2 + CoA</text>
        <dbReference type="Rhea" id="RHEA:32727"/>
        <dbReference type="ChEBI" id="CHEBI:15378"/>
        <dbReference type="ChEBI" id="CHEBI:16526"/>
        <dbReference type="ChEBI" id="CHEBI:57287"/>
        <dbReference type="ChEBI" id="CHEBI:57384"/>
        <dbReference type="ChEBI" id="CHEBI:90725"/>
        <dbReference type="ChEBI" id="CHEBI:90736"/>
        <dbReference type="EC" id="2.3.1.199"/>
    </reaction>
</comment>
<comment type="pathway">
    <text evidence="1 6">Lipid metabolism; fatty acid biosynthesis.</text>
</comment>
<dbReference type="GO" id="GO:0016020">
    <property type="term" value="C:membrane"/>
    <property type="evidence" value="ECO:0007669"/>
    <property type="project" value="InterPro"/>
</dbReference>
<protein>
    <recommendedName>
        <fullName evidence="6">3-ketoacyl-CoA synthase</fullName>
        <ecNumber evidence="6">2.3.1.-</ecNumber>
    </recommendedName>
</protein>
<dbReference type="PANTHER" id="PTHR31561">
    <property type="entry name" value="3-KETOACYL-COA SYNTHASE"/>
    <property type="match status" value="1"/>
</dbReference>
<keyword evidence="7" id="KW-0472">Membrane</keyword>
<evidence type="ECO:0000259" key="9">
    <source>
        <dbReference type="Pfam" id="PF08541"/>
    </source>
</evidence>
<evidence type="ECO:0000256" key="7">
    <source>
        <dbReference type="SAM" id="Phobius"/>
    </source>
</evidence>
<feature type="transmembrane region" description="Helical" evidence="7">
    <location>
        <begin position="25"/>
        <end position="44"/>
    </location>
</feature>
<comment type="similarity">
    <text evidence="2 6">Belongs to the thiolase-like superfamily. Chalcone/stilbene synthases family.</text>
</comment>
<dbReference type="InterPro" id="IPR016039">
    <property type="entry name" value="Thiolase-like"/>
</dbReference>
<accession>A0AAD8KFB4</accession>
<organism evidence="10 11">
    <name type="scientific">Tagetes erecta</name>
    <name type="common">African marigold</name>
    <dbReference type="NCBI Taxonomy" id="13708"/>
    <lineage>
        <taxon>Eukaryota</taxon>
        <taxon>Viridiplantae</taxon>
        <taxon>Streptophyta</taxon>
        <taxon>Embryophyta</taxon>
        <taxon>Tracheophyta</taxon>
        <taxon>Spermatophyta</taxon>
        <taxon>Magnoliopsida</taxon>
        <taxon>eudicotyledons</taxon>
        <taxon>Gunneridae</taxon>
        <taxon>Pentapetalae</taxon>
        <taxon>asterids</taxon>
        <taxon>campanulids</taxon>
        <taxon>Asterales</taxon>
        <taxon>Asteraceae</taxon>
        <taxon>Asteroideae</taxon>
        <taxon>Heliantheae alliance</taxon>
        <taxon>Tageteae</taxon>
        <taxon>Tagetes</taxon>
    </lineage>
</organism>
<keyword evidence="7" id="KW-1133">Transmembrane helix</keyword>
<dbReference type="GO" id="GO:0009922">
    <property type="term" value="F:fatty acid elongase activity"/>
    <property type="evidence" value="ECO:0007669"/>
    <property type="project" value="UniProtKB-EC"/>
</dbReference>